<evidence type="ECO:0000256" key="3">
    <source>
        <dbReference type="ARBA" id="ARBA00023004"/>
    </source>
</evidence>
<dbReference type="CDD" id="cd12107">
    <property type="entry name" value="Hemerythrin"/>
    <property type="match status" value="1"/>
</dbReference>
<evidence type="ECO:0000259" key="4">
    <source>
        <dbReference type="Pfam" id="PF01814"/>
    </source>
</evidence>
<keyword evidence="3" id="KW-0408">Iron</keyword>
<name>A0A840UHE2_9FIRM</name>
<dbReference type="InterPro" id="IPR012827">
    <property type="entry name" value="Hemerythrin_metal-bd"/>
</dbReference>
<feature type="domain" description="Hemerythrin-like" evidence="4">
    <location>
        <begin position="13"/>
        <end position="126"/>
    </location>
</feature>
<dbReference type="InterPro" id="IPR050669">
    <property type="entry name" value="Hemerythrin"/>
</dbReference>
<dbReference type="PANTHER" id="PTHR37164">
    <property type="entry name" value="BACTERIOHEMERYTHRIN"/>
    <property type="match status" value="1"/>
</dbReference>
<dbReference type="RefSeq" id="WP_183861556.1">
    <property type="nucleotide sequence ID" value="NZ_JACHFH010000019.1"/>
</dbReference>
<dbReference type="Pfam" id="PF01814">
    <property type="entry name" value="Hemerythrin"/>
    <property type="match status" value="1"/>
</dbReference>
<protein>
    <submittedName>
        <fullName evidence="5">Hemerythrin-like metal-binding protein</fullName>
    </submittedName>
</protein>
<dbReference type="EMBL" id="JACHFH010000019">
    <property type="protein sequence ID" value="MBB5336536.1"/>
    <property type="molecule type" value="Genomic_DNA"/>
</dbReference>
<accession>A0A840UHE2</accession>
<dbReference type="PANTHER" id="PTHR37164:SF1">
    <property type="entry name" value="BACTERIOHEMERYTHRIN"/>
    <property type="match status" value="1"/>
</dbReference>
<evidence type="ECO:0000256" key="1">
    <source>
        <dbReference type="ARBA" id="ARBA00010587"/>
    </source>
</evidence>
<dbReference type="InterPro" id="IPR012312">
    <property type="entry name" value="Hemerythrin-like"/>
</dbReference>
<dbReference type="PROSITE" id="PS00550">
    <property type="entry name" value="HEMERYTHRINS"/>
    <property type="match status" value="1"/>
</dbReference>
<sequence>MSIITWNDNFSVGIRQFDDEYKELIEIINKLYMAMKNGNSKAVMSETLEKLIKHILKHFANEEQLMLRKKYPFYEEHKRDHDEFSHKITEYKKLHQQKILHATQLMRVLRNWIINHICEKDRKYGAYLK</sequence>
<dbReference type="NCBIfam" id="TIGR02481">
    <property type="entry name" value="hemeryth_dom"/>
    <property type="match status" value="1"/>
</dbReference>
<keyword evidence="2" id="KW-0479">Metal-binding</keyword>
<dbReference type="AlphaFoldDB" id="A0A840UHE2"/>
<proteinExistence type="inferred from homology"/>
<evidence type="ECO:0000313" key="5">
    <source>
        <dbReference type="EMBL" id="MBB5336536.1"/>
    </source>
</evidence>
<dbReference type="NCBIfam" id="NF033749">
    <property type="entry name" value="bact_hemeryth"/>
    <property type="match status" value="1"/>
</dbReference>
<reference evidence="5 6" key="1">
    <citation type="submission" date="2020-08" db="EMBL/GenBank/DDBJ databases">
        <title>Genomic Encyclopedia of Type Strains, Phase IV (KMG-IV): sequencing the most valuable type-strain genomes for metagenomic binning, comparative biology and taxonomic classification.</title>
        <authorList>
            <person name="Goeker M."/>
        </authorList>
    </citation>
    <scope>NUCLEOTIDE SEQUENCE [LARGE SCALE GENOMIC DNA]</scope>
    <source>
        <strain evidence="5 6">DSM 24661</strain>
    </source>
</reference>
<evidence type="ECO:0000256" key="2">
    <source>
        <dbReference type="ARBA" id="ARBA00022723"/>
    </source>
</evidence>
<dbReference type="GO" id="GO:0046872">
    <property type="term" value="F:metal ion binding"/>
    <property type="evidence" value="ECO:0007669"/>
    <property type="project" value="UniProtKB-KW"/>
</dbReference>
<dbReference type="Proteomes" id="UP000559117">
    <property type="component" value="Unassembled WGS sequence"/>
</dbReference>
<evidence type="ECO:0000313" key="6">
    <source>
        <dbReference type="Proteomes" id="UP000559117"/>
    </source>
</evidence>
<dbReference type="SUPFAM" id="SSF47188">
    <property type="entry name" value="Hemerythrin-like"/>
    <property type="match status" value="1"/>
</dbReference>
<organism evidence="5 6">
    <name type="scientific">Pectinatus brassicae</name>
    <dbReference type="NCBI Taxonomy" id="862415"/>
    <lineage>
        <taxon>Bacteria</taxon>
        <taxon>Bacillati</taxon>
        <taxon>Bacillota</taxon>
        <taxon>Negativicutes</taxon>
        <taxon>Selenomonadales</taxon>
        <taxon>Selenomonadaceae</taxon>
        <taxon>Pectinatus</taxon>
    </lineage>
</organism>
<comment type="caution">
    <text evidence="5">The sequence shown here is derived from an EMBL/GenBank/DDBJ whole genome shotgun (WGS) entry which is preliminary data.</text>
</comment>
<keyword evidence="6" id="KW-1185">Reference proteome</keyword>
<dbReference type="InterPro" id="IPR035938">
    <property type="entry name" value="Hemerythrin-like_sf"/>
</dbReference>
<dbReference type="Gene3D" id="1.20.120.50">
    <property type="entry name" value="Hemerythrin-like"/>
    <property type="match status" value="1"/>
</dbReference>
<gene>
    <name evidence="5" type="ORF">HNR32_001686</name>
</gene>
<dbReference type="InterPro" id="IPR016131">
    <property type="entry name" value="Haemerythrin_Fe_BS"/>
</dbReference>
<comment type="similarity">
    <text evidence="1">Belongs to the hemerythrin family.</text>
</comment>